<evidence type="ECO:0000259" key="4">
    <source>
        <dbReference type="SMART" id="SM00485"/>
    </source>
</evidence>
<dbReference type="EMBL" id="CAHR02000149">
    <property type="protein sequence ID" value="CCG83451.1"/>
    <property type="molecule type" value="Genomic_DNA"/>
</dbReference>
<dbReference type="SUPFAM" id="SSF47807">
    <property type="entry name" value="5' to 3' exonuclease, C-terminal subdomain"/>
    <property type="match status" value="1"/>
</dbReference>
<dbReference type="Gene3D" id="1.10.150.20">
    <property type="entry name" value="5' to 3' exonuclease, C-terminal subdomain"/>
    <property type="match status" value="1"/>
</dbReference>
<dbReference type="GO" id="GO:0017108">
    <property type="term" value="F:5'-flap endonuclease activity"/>
    <property type="evidence" value="ECO:0007669"/>
    <property type="project" value="TreeGrafter"/>
</dbReference>
<dbReference type="PANTHER" id="PTHR11081:SF75">
    <property type="entry name" value="ENDONUCLEASE, PUTATIVE (AFU_ORTHOLOGUE AFUA_3G13260)-RELATED"/>
    <property type="match status" value="1"/>
</dbReference>
<dbReference type="PANTHER" id="PTHR11081">
    <property type="entry name" value="FLAP ENDONUCLEASE FAMILY MEMBER"/>
    <property type="match status" value="1"/>
</dbReference>
<dbReference type="InterPro" id="IPR036279">
    <property type="entry name" value="5-3_exonuclease_C_sf"/>
</dbReference>
<dbReference type="SMART" id="SM00485">
    <property type="entry name" value="XPGN"/>
    <property type="match status" value="1"/>
</dbReference>
<evidence type="ECO:0000256" key="2">
    <source>
        <dbReference type="ARBA" id="ARBA00022801"/>
    </source>
</evidence>
<dbReference type="Pfam" id="PF00752">
    <property type="entry name" value="XPG_N"/>
    <property type="match status" value="1"/>
</dbReference>
<evidence type="ECO:0008006" key="7">
    <source>
        <dbReference type="Google" id="ProtNLM"/>
    </source>
</evidence>
<accession>R4XCA2</accession>
<dbReference type="InterPro" id="IPR041177">
    <property type="entry name" value="GEN1_C"/>
</dbReference>
<keyword evidence="2" id="KW-0378">Hydrolase</keyword>
<organism evidence="5 6">
    <name type="scientific">Taphrina deformans (strain PYCC 5710 / ATCC 11124 / CBS 356.35 / IMI 108563 / JCM 9778 / NBRC 8474)</name>
    <name type="common">Peach leaf curl fungus</name>
    <name type="synonym">Lalaria deformans</name>
    <dbReference type="NCBI Taxonomy" id="1097556"/>
    <lineage>
        <taxon>Eukaryota</taxon>
        <taxon>Fungi</taxon>
        <taxon>Dikarya</taxon>
        <taxon>Ascomycota</taxon>
        <taxon>Taphrinomycotina</taxon>
        <taxon>Taphrinomycetes</taxon>
        <taxon>Taphrinales</taxon>
        <taxon>Taphrinaceae</taxon>
        <taxon>Taphrina</taxon>
    </lineage>
</organism>
<keyword evidence="1" id="KW-0540">Nuclease</keyword>
<reference evidence="5 6" key="1">
    <citation type="journal article" date="2013" name="MBio">
        <title>Genome sequencing of the plant pathogen Taphrina deformans, the causal agent of peach leaf curl.</title>
        <authorList>
            <person name="Cisse O.H."/>
            <person name="Almeida J.M.G.C.F."/>
            <person name="Fonseca A."/>
            <person name="Kumar A.A."/>
            <person name="Salojaervi J."/>
            <person name="Overmyer K."/>
            <person name="Hauser P.M."/>
            <person name="Pagni M."/>
        </authorList>
    </citation>
    <scope>NUCLEOTIDE SEQUENCE [LARGE SCALE GENOMIC DNA]</scope>
    <source>
        <strain evidence="6">PYCC 5710 / ATCC 11124 / CBS 356.35 / IMI 108563 / JCM 9778 / NBRC 8474</strain>
    </source>
</reference>
<evidence type="ECO:0000259" key="3">
    <source>
        <dbReference type="SMART" id="SM00484"/>
    </source>
</evidence>
<dbReference type="eggNOG" id="KOG2520">
    <property type="taxonomic scope" value="Eukaryota"/>
</dbReference>
<protein>
    <recommendedName>
        <fullName evidence="7">XPG-I domain-containing protein</fullName>
    </recommendedName>
</protein>
<dbReference type="SUPFAM" id="SSF88723">
    <property type="entry name" value="PIN domain-like"/>
    <property type="match status" value="1"/>
</dbReference>
<dbReference type="Pfam" id="PF18380">
    <property type="entry name" value="GEN1_C"/>
    <property type="match status" value="1"/>
</dbReference>
<dbReference type="Proteomes" id="UP000013776">
    <property type="component" value="Unassembled WGS sequence"/>
</dbReference>
<gene>
    <name evidence="5" type="ORF">TAPDE_003670</name>
</gene>
<feature type="domain" description="XPG-I" evidence="3">
    <location>
        <begin position="103"/>
        <end position="182"/>
    </location>
</feature>
<dbReference type="InterPro" id="IPR029060">
    <property type="entry name" value="PIN-like_dom_sf"/>
</dbReference>
<keyword evidence="6" id="KW-1185">Reference proteome</keyword>
<name>R4XCA2_TAPDE</name>
<dbReference type="SMART" id="SM00484">
    <property type="entry name" value="XPGI"/>
    <property type="match status" value="1"/>
</dbReference>
<dbReference type="GO" id="GO:0006281">
    <property type="term" value="P:DNA repair"/>
    <property type="evidence" value="ECO:0007669"/>
    <property type="project" value="UniProtKB-ARBA"/>
</dbReference>
<dbReference type="AlphaFoldDB" id="R4XCA2"/>
<evidence type="ECO:0000313" key="6">
    <source>
        <dbReference type="Proteomes" id="UP000013776"/>
    </source>
</evidence>
<sequence>MGVAGLWEVFAGSQDVQSISALTKTNETLKVAVDISIWLFQCAAASGGDCPVLRTFYYRLCRLASANIRAVFVFDGPQRPKFKRGRRVNSRHRELTAFRSLVRYFGFLTWDAPGEAEAEAALLQSQGLVDAVLSDDVDTLLFGATVVYRNWSAVDAMGRKSKKVLNHTLRYSAKRILQECQLDVDGMILIALLAGGDYIPLGLPGCGIKTAVEIAKAGFGKSLALEKDNLGPWRDKLQESLRNNPDGKFTTRHPGLRVPPSFPDLEIYNYYVTPVVTNVADMLGRAQTLDWNMPIRTHAIQEFTSDFLGWQGIQGDLKIMRTLSQPVLIGHMATFTQSALSSNHKVTFSQGSGHTQSFNLKLYGKRQAPDCQSTSEFRIGYNPEEVVPLDLHQQSKISDSPEMTDTSIATTGPSELDIELCEGSDDTSLAHRLPTLSDPNTQLRIWIPESLVKKAYPQLVDEWYAAQALKSPQKLKSRAKQVLGKPTTLDQFGFSTMKVPLQSKKALPTLPSNKISGDQVALILEGQTLPPVCRATSNLCSELIDLTLPPANQTRVQHLQRFSSSVSINSTENRYILEEKTGASDAKVQSTKLASLAGRARQSNIKSYFGVTKNGSDVESKAQCPSKVQLQPQRADILGFNSSCRNKIVIQEDFLGAWRFAEETEPYYLETSGIIDLS</sequence>
<dbReference type="STRING" id="1097556.R4XCA2"/>
<comment type="caution">
    <text evidence="5">The sequence shown here is derived from an EMBL/GenBank/DDBJ whole genome shotgun (WGS) entry which is preliminary data.</text>
</comment>
<feature type="domain" description="XPG N-terminal" evidence="4">
    <location>
        <begin position="1"/>
        <end position="94"/>
    </location>
</feature>
<dbReference type="Gene3D" id="3.40.50.1010">
    <property type="entry name" value="5'-nuclease"/>
    <property type="match status" value="1"/>
</dbReference>
<dbReference type="InterPro" id="IPR006086">
    <property type="entry name" value="XPG-I_dom"/>
</dbReference>
<dbReference type="InterPro" id="IPR006085">
    <property type="entry name" value="XPG_DNA_repair_N"/>
</dbReference>
<dbReference type="PRINTS" id="PR00853">
    <property type="entry name" value="XPGRADSUPER"/>
</dbReference>
<evidence type="ECO:0000256" key="1">
    <source>
        <dbReference type="ARBA" id="ARBA00022722"/>
    </source>
</evidence>
<dbReference type="Pfam" id="PF00867">
    <property type="entry name" value="XPG_I"/>
    <property type="match status" value="1"/>
</dbReference>
<dbReference type="VEuPathDB" id="FungiDB:TAPDE_003670"/>
<proteinExistence type="predicted"/>
<dbReference type="OrthoDB" id="2959108at2759"/>
<dbReference type="InterPro" id="IPR006084">
    <property type="entry name" value="XPG/Rad2"/>
</dbReference>
<dbReference type="CDD" id="cd09870">
    <property type="entry name" value="PIN_YEN1"/>
    <property type="match status" value="1"/>
</dbReference>
<evidence type="ECO:0000313" key="5">
    <source>
        <dbReference type="EMBL" id="CCG83451.1"/>
    </source>
</evidence>